<comment type="similarity">
    <text evidence="1">Belongs to the peptidase A1 family.</text>
</comment>
<dbReference type="GO" id="GO:0004190">
    <property type="term" value="F:aspartic-type endopeptidase activity"/>
    <property type="evidence" value="ECO:0007669"/>
    <property type="project" value="UniProtKB-KW"/>
</dbReference>
<dbReference type="Pfam" id="PF14541">
    <property type="entry name" value="TAXi_C"/>
    <property type="match status" value="1"/>
</dbReference>
<feature type="signal peptide" evidence="7">
    <location>
        <begin position="1"/>
        <end position="23"/>
    </location>
</feature>
<dbReference type="InterPro" id="IPR032799">
    <property type="entry name" value="TAXi_C"/>
</dbReference>
<evidence type="ECO:0000256" key="7">
    <source>
        <dbReference type="SAM" id="SignalP"/>
    </source>
</evidence>
<organism evidence="9 10">
    <name type="scientific">Urochloa decumbens</name>
    <dbReference type="NCBI Taxonomy" id="240449"/>
    <lineage>
        <taxon>Eukaryota</taxon>
        <taxon>Viridiplantae</taxon>
        <taxon>Streptophyta</taxon>
        <taxon>Embryophyta</taxon>
        <taxon>Tracheophyta</taxon>
        <taxon>Spermatophyta</taxon>
        <taxon>Magnoliopsida</taxon>
        <taxon>Liliopsida</taxon>
        <taxon>Poales</taxon>
        <taxon>Poaceae</taxon>
        <taxon>PACMAD clade</taxon>
        <taxon>Panicoideae</taxon>
        <taxon>Panicodae</taxon>
        <taxon>Paniceae</taxon>
        <taxon>Melinidinae</taxon>
        <taxon>Urochloa</taxon>
    </lineage>
</organism>
<feature type="active site" evidence="6">
    <location>
        <position position="100"/>
    </location>
</feature>
<dbReference type="PROSITE" id="PS51767">
    <property type="entry name" value="PEPTIDASE_A1"/>
    <property type="match status" value="1"/>
</dbReference>
<dbReference type="Pfam" id="PF14543">
    <property type="entry name" value="TAXi_N"/>
    <property type="match status" value="1"/>
</dbReference>
<keyword evidence="3" id="KW-0064">Aspartyl protease</keyword>
<dbReference type="AlphaFoldDB" id="A0ABC8WS28"/>
<evidence type="ECO:0000313" key="9">
    <source>
        <dbReference type="EMBL" id="CAL4914128.1"/>
    </source>
</evidence>
<sequence>MQKPAFLLALLAATAAIISCAHAAVRMQAIRTDAGRGLTPRELLQRMSLRSKARAARILDEASGGAQVTPGSFDGDVPDTEYLVHFAVGTPPQPVQLTLDTGSDLIWTQCPPCTSCFHFPQALPYFDESASSTFAGALPCSSKACQALPITSCGAGADASPSPGNQTCAYGYSYGDGSVTIGILVSDTFTFPDAGTAVPDLAFGCGVNNTGIFKSNETGIAGFGRGALSLPSQLKADNFSYCFTDIKGTAPSPVQIDLPANLFSSDPAAVQTVTLIQNPDTNPSLYYLPLTGITVGSTHLPITANGTGGTIIDSGTGMTSLPHDVYDLLHDAFVEQAGLPVFNATSVSVSQLCFTLPAAGARPDVPKLVLEFEGATVDLPRENYMFDIDGATCLAVNDGGGGDTTIIGNYQQQNVHVLYDLANNKLSFAPAQCDQV</sequence>
<dbReference type="InterPro" id="IPR034161">
    <property type="entry name" value="Pepsin-like_plant"/>
</dbReference>
<dbReference type="PRINTS" id="PR00792">
    <property type="entry name" value="PEPSIN"/>
</dbReference>
<dbReference type="Gene3D" id="2.40.70.10">
    <property type="entry name" value="Acid Proteases"/>
    <property type="match status" value="2"/>
</dbReference>
<evidence type="ECO:0000256" key="6">
    <source>
        <dbReference type="PIRSR" id="PIRSR601461-1"/>
    </source>
</evidence>
<evidence type="ECO:0000256" key="4">
    <source>
        <dbReference type="ARBA" id="ARBA00022801"/>
    </source>
</evidence>
<dbReference type="InterPro" id="IPR051708">
    <property type="entry name" value="Plant_Aspart_Prot_A1"/>
</dbReference>
<accession>A0ABC8WS28</accession>
<dbReference type="PANTHER" id="PTHR47967:SF31">
    <property type="entry name" value="ASPARTYL PROTEASE FAMILY PROTEIN"/>
    <property type="match status" value="1"/>
</dbReference>
<dbReference type="InterPro" id="IPR032861">
    <property type="entry name" value="TAXi_N"/>
</dbReference>
<feature type="domain" description="Peptidase A1" evidence="8">
    <location>
        <begin position="82"/>
        <end position="429"/>
    </location>
</feature>
<dbReference type="EMBL" id="OZ075123">
    <property type="protein sequence ID" value="CAL4914128.1"/>
    <property type="molecule type" value="Genomic_DNA"/>
</dbReference>
<dbReference type="Proteomes" id="UP001497457">
    <property type="component" value="Chromosome 13rd"/>
</dbReference>
<keyword evidence="2" id="KW-0645">Protease</keyword>
<evidence type="ECO:0000313" key="10">
    <source>
        <dbReference type="Proteomes" id="UP001497457"/>
    </source>
</evidence>
<proteinExistence type="inferred from homology"/>
<name>A0ABC8WS28_9POAL</name>
<keyword evidence="7" id="KW-0732">Signal</keyword>
<feature type="chain" id="PRO_5044841202" description="Peptidase A1 domain-containing protein" evidence="7">
    <location>
        <begin position="24"/>
        <end position="436"/>
    </location>
</feature>
<reference evidence="9" key="1">
    <citation type="submission" date="2024-10" db="EMBL/GenBank/DDBJ databases">
        <authorList>
            <person name="Ryan C."/>
        </authorList>
    </citation>
    <scope>NUCLEOTIDE SEQUENCE [LARGE SCALE GENOMIC DNA]</scope>
</reference>
<dbReference type="GO" id="GO:0006508">
    <property type="term" value="P:proteolysis"/>
    <property type="evidence" value="ECO:0007669"/>
    <property type="project" value="UniProtKB-KW"/>
</dbReference>
<dbReference type="InterPro" id="IPR033121">
    <property type="entry name" value="PEPTIDASE_A1"/>
</dbReference>
<protein>
    <recommendedName>
        <fullName evidence="8">Peptidase A1 domain-containing protein</fullName>
    </recommendedName>
</protein>
<evidence type="ECO:0000256" key="2">
    <source>
        <dbReference type="ARBA" id="ARBA00022670"/>
    </source>
</evidence>
<dbReference type="SUPFAM" id="SSF50630">
    <property type="entry name" value="Acid proteases"/>
    <property type="match status" value="1"/>
</dbReference>
<evidence type="ECO:0000259" key="8">
    <source>
        <dbReference type="PROSITE" id="PS51767"/>
    </source>
</evidence>
<dbReference type="InterPro" id="IPR021109">
    <property type="entry name" value="Peptidase_aspartic_dom_sf"/>
</dbReference>
<keyword evidence="4" id="KW-0378">Hydrolase</keyword>
<gene>
    <name evidence="9" type="ORF">URODEC1_LOCUS16699</name>
</gene>
<evidence type="ECO:0000256" key="1">
    <source>
        <dbReference type="ARBA" id="ARBA00007447"/>
    </source>
</evidence>
<dbReference type="CDD" id="cd05476">
    <property type="entry name" value="pepsin_A_like_plant"/>
    <property type="match status" value="1"/>
</dbReference>
<feature type="active site" evidence="6">
    <location>
        <position position="313"/>
    </location>
</feature>
<keyword evidence="10" id="KW-1185">Reference proteome</keyword>
<evidence type="ECO:0000256" key="5">
    <source>
        <dbReference type="ARBA" id="ARBA00023180"/>
    </source>
</evidence>
<keyword evidence="5" id="KW-0325">Glycoprotein</keyword>
<dbReference type="InterPro" id="IPR001461">
    <property type="entry name" value="Aspartic_peptidase_A1"/>
</dbReference>
<evidence type="ECO:0000256" key="3">
    <source>
        <dbReference type="ARBA" id="ARBA00022750"/>
    </source>
</evidence>
<dbReference type="PROSITE" id="PS51257">
    <property type="entry name" value="PROKAR_LIPOPROTEIN"/>
    <property type="match status" value="1"/>
</dbReference>
<dbReference type="PANTHER" id="PTHR47967">
    <property type="entry name" value="OS07G0603500 PROTEIN-RELATED"/>
    <property type="match status" value="1"/>
</dbReference>